<dbReference type="AlphaFoldDB" id="A0A3B1B6P1"/>
<reference evidence="1" key="1">
    <citation type="submission" date="2018-06" db="EMBL/GenBank/DDBJ databases">
        <authorList>
            <person name="Zhirakovskaya E."/>
        </authorList>
    </citation>
    <scope>NUCLEOTIDE SEQUENCE</scope>
</reference>
<dbReference type="EMBL" id="UOFZ01000150">
    <property type="protein sequence ID" value="VAX13976.1"/>
    <property type="molecule type" value="Genomic_DNA"/>
</dbReference>
<name>A0A3B1B6P1_9ZZZZ</name>
<accession>A0A3B1B6P1</accession>
<proteinExistence type="predicted"/>
<gene>
    <name evidence="1" type="ORF">MNBD_GAMMA24-1439</name>
</gene>
<evidence type="ECO:0000313" key="1">
    <source>
        <dbReference type="EMBL" id="VAX13976.1"/>
    </source>
</evidence>
<protein>
    <submittedName>
        <fullName evidence="1">Uncharacterized protein</fullName>
    </submittedName>
</protein>
<organism evidence="1">
    <name type="scientific">hydrothermal vent metagenome</name>
    <dbReference type="NCBI Taxonomy" id="652676"/>
    <lineage>
        <taxon>unclassified sequences</taxon>
        <taxon>metagenomes</taxon>
        <taxon>ecological metagenomes</taxon>
    </lineage>
</organism>
<sequence>MLTFTALGLLCLGIFYTGYYFGNQTGRTAYIRAYLSEARKQRRQT</sequence>